<gene>
    <name evidence="2" type="ORF">SAMN05216179_2418</name>
</gene>
<sequence length="238" mass="27928">MRIRMYIGILLILFVIQAFHSISITAQSNNNYMHTFERLVEEKRYKVAAQLLENNKTTILENVKNEKDAYQPIMAQYLNNTIAKLKDDTYSSTDKLIATQQTVILWDAIIYENAPLWTTWKRELENKMEVVLEQKEVSTKDLDEIAYYVKVISPVAHLHLDDQQYKSYQKSLNLLTNNQNEYSEIELEETFSQISKLNVDTWNQANSQYTNWLIMIVIGFIFLSLSYVAWAKYKGEAN</sequence>
<protein>
    <submittedName>
        <fullName evidence="2">Sporulation protein YpjB</fullName>
    </submittedName>
</protein>
<proteinExistence type="predicted"/>
<dbReference type="STRING" id="1027249.SAMN05216179_2418"/>
<dbReference type="RefSeq" id="WP_073202091.1">
    <property type="nucleotide sequence ID" value="NZ_FRCZ01000004.1"/>
</dbReference>
<organism evidence="2 3">
    <name type="scientific">Gracilibacillus kekensis</name>
    <dbReference type="NCBI Taxonomy" id="1027249"/>
    <lineage>
        <taxon>Bacteria</taxon>
        <taxon>Bacillati</taxon>
        <taxon>Bacillota</taxon>
        <taxon>Bacilli</taxon>
        <taxon>Bacillales</taxon>
        <taxon>Bacillaceae</taxon>
        <taxon>Gracilibacillus</taxon>
    </lineage>
</organism>
<evidence type="ECO:0000313" key="2">
    <source>
        <dbReference type="EMBL" id="SHN19389.1"/>
    </source>
</evidence>
<dbReference type="EMBL" id="FRCZ01000004">
    <property type="protein sequence ID" value="SHN19389.1"/>
    <property type="molecule type" value="Genomic_DNA"/>
</dbReference>
<dbReference type="InterPro" id="IPR014231">
    <property type="entry name" value="Spore_YpjB"/>
</dbReference>
<name>A0A1M7PPW1_9BACI</name>
<feature type="transmembrane region" description="Helical" evidence="1">
    <location>
        <begin position="212"/>
        <end position="230"/>
    </location>
</feature>
<dbReference type="AlphaFoldDB" id="A0A1M7PPW1"/>
<keyword evidence="1" id="KW-0812">Transmembrane</keyword>
<keyword evidence="1" id="KW-0472">Membrane</keyword>
<evidence type="ECO:0000313" key="3">
    <source>
        <dbReference type="Proteomes" id="UP000184184"/>
    </source>
</evidence>
<evidence type="ECO:0000256" key="1">
    <source>
        <dbReference type="SAM" id="Phobius"/>
    </source>
</evidence>
<keyword evidence="3" id="KW-1185">Reference proteome</keyword>
<accession>A0A1M7PPW1</accession>
<dbReference type="Proteomes" id="UP000184184">
    <property type="component" value="Unassembled WGS sequence"/>
</dbReference>
<dbReference type="Pfam" id="PF09577">
    <property type="entry name" value="Spore_YpjB"/>
    <property type="match status" value="1"/>
</dbReference>
<keyword evidence="1" id="KW-1133">Transmembrane helix</keyword>
<reference evidence="2 3" key="1">
    <citation type="submission" date="2016-11" db="EMBL/GenBank/DDBJ databases">
        <authorList>
            <person name="Jaros S."/>
            <person name="Januszkiewicz K."/>
            <person name="Wedrychowicz H."/>
        </authorList>
    </citation>
    <scope>NUCLEOTIDE SEQUENCE [LARGE SCALE GENOMIC DNA]</scope>
    <source>
        <strain evidence="2 3">CGMCC 1.10681</strain>
    </source>
</reference>